<dbReference type="Pfam" id="PF13555">
    <property type="entry name" value="AAA_29"/>
    <property type="match status" value="1"/>
</dbReference>
<dbReference type="AlphaFoldDB" id="W4MEH1"/>
<dbReference type="PANTHER" id="PTHR32182">
    <property type="entry name" value="DNA REPLICATION AND REPAIR PROTEIN RECF"/>
    <property type="match status" value="1"/>
</dbReference>
<dbReference type="HOGENOM" id="CLU_009013_0_0_7"/>
<keyword evidence="3" id="KW-1185">Reference proteome</keyword>
<organism evidence="2 3">
    <name type="scientific">Candidatus Entotheonella gemina</name>
    <dbReference type="NCBI Taxonomy" id="1429439"/>
    <lineage>
        <taxon>Bacteria</taxon>
        <taxon>Pseudomonadati</taxon>
        <taxon>Nitrospinota/Tectimicrobiota group</taxon>
        <taxon>Candidatus Tectimicrobiota</taxon>
        <taxon>Candidatus Entotheonellia</taxon>
        <taxon>Candidatus Entotheonellales</taxon>
        <taxon>Candidatus Entotheonellaceae</taxon>
        <taxon>Candidatus Entotheonella</taxon>
    </lineage>
</organism>
<evidence type="ECO:0000313" key="3">
    <source>
        <dbReference type="Proteomes" id="UP000019140"/>
    </source>
</evidence>
<sequence length="1128" mass="130314">MIRSVSDQQGDIAPHLASQENGVPLVQGALGLNDAVRSGSRLFRLEVFNWGTFHGRVWSIKPRGNTALLTGENGSGKSTLVDALLTLLVPNQKRNYNQASGAAARRERNELSYVRGAYAKLQGQGDHAAQTQYLRDQDSYSVLLAYFRNEAQGRDVTLAQVFWYQDGVKKFYVVSPQELDIASGFSQFTNIRALKERLRSHGAEVYEQFERYSRRFRALLGLQSAKSLDVLNQTVMIKDIDRLSDFVRQHMLDPTDVHEKIRQLLEHYDNLTTAYDALRNAEYQYKLLVPLEEEAGQYAKCETEIAELDTWTSMVPVYFAGVRAHLIQTAMARTQVELDGAHEQYQQTTDQLNALREQDKRLTLALNQEQAGPQLQALEQQMTYVRQELARKQRQAEQYDTFAQSQDLQTYGNEAGFYANRRQAEQLQPMLRTQRQQVEARLSTLQLEREQLSLQRRTLQQELESMARWKNQIPGQQLTLRSRLLEPLGMREEEIPFVGELLRVLESESLWEGAIERVLRNFALDMLVPESHYHEFSSYINRTHLRGRIVYHRIRELDGFTAPRHVPDNALIDKIEIKPDSIYHDWLRHELHRRFDYECCDNMDAFAVARKAMTPEGLIKSGYTRHEKDDRYDIRDRRNYILGWDNAAKRHALEQELDALTHKQQQNESQLNTSQQTLEALTARQEQLSTLLSFDDFEAIDWQREVAKIEQLQVQKAQLTLNSDRLMQLQDELEDIQSQIRQVETQLQNLNKTTGGLEHQYQQWQQELAGYETERQHVQADLLTKAVPHLEALINDDSTLDNVAAQQRQVEGHLRTARGVAERQRQGAAGTLIRTMQRYKSTFPETTQHLDASLQALPMFEQILDDLRTDDLPRYRERFKNLLNEKVLEHIAFLYGDLHKQIEAIDERLTTLNTALQGLDYTPSTYIQLQAEPTRDAEVRAFREQLQACLPDVAAALTNEDYEASFQRIQELITRFQEDARWTGKVIDVRHWLDFAASERYRSNGQEKHYYSDSAGKSGGQKAKLAYTILASAIAYQYGLQDESNGADTFRFVMIDEIFSRSDHENSRYAMELFKELGLQLLVVTPMTALHVVEPYISACHFVFNDGEGRNSQVENMTLGQLRQQPPV</sequence>
<name>W4MEH1_9BACT</name>
<dbReference type="GO" id="GO:0000731">
    <property type="term" value="P:DNA synthesis involved in DNA repair"/>
    <property type="evidence" value="ECO:0007669"/>
    <property type="project" value="TreeGrafter"/>
</dbReference>
<dbReference type="EMBL" id="AZHX01000184">
    <property type="protein sequence ID" value="ETX08585.1"/>
    <property type="molecule type" value="Genomic_DNA"/>
</dbReference>
<accession>W4MEH1</accession>
<protein>
    <submittedName>
        <fullName evidence="2">Uncharacterized protein</fullName>
    </submittedName>
</protein>
<evidence type="ECO:0000313" key="2">
    <source>
        <dbReference type="EMBL" id="ETX08585.1"/>
    </source>
</evidence>
<dbReference type="PANTHER" id="PTHR32182:SF0">
    <property type="entry name" value="DNA REPLICATION AND REPAIR PROTEIN RECF"/>
    <property type="match status" value="1"/>
</dbReference>
<keyword evidence="1" id="KW-0175">Coiled coil</keyword>
<proteinExistence type="predicted"/>
<gene>
    <name evidence="2" type="ORF">ETSY2_04555</name>
</gene>
<dbReference type="InterPro" id="IPR027417">
    <property type="entry name" value="P-loop_NTPase"/>
</dbReference>
<dbReference type="Proteomes" id="UP000019140">
    <property type="component" value="Unassembled WGS sequence"/>
</dbReference>
<evidence type="ECO:0000256" key="1">
    <source>
        <dbReference type="SAM" id="Coils"/>
    </source>
</evidence>
<dbReference type="GO" id="GO:0006302">
    <property type="term" value="P:double-strand break repair"/>
    <property type="evidence" value="ECO:0007669"/>
    <property type="project" value="TreeGrafter"/>
</dbReference>
<feature type="coiled-coil region" evidence="1">
    <location>
        <begin position="331"/>
        <end position="395"/>
    </location>
</feature>
<feature type="coiled-coil region" evidence="1">
    <location>
        <begin position="435"/>
        <end position="462"/>
    </location>
</feature>
<dbReference type="SUPFAM" id="SSF52540">
    <property type="entry name" value="P-loop containing nucleoside triphosphate hydrolases"/>
    <property type="match status" value="2"/>
</dbReference>
<dbReference type="Pfam" id="PF13558">
    <property type="entry name" value="SbcC_Walker_B"/>
    <property type="match status" value="1"/>
</dbReference>
<comment type="caution">
    <text evidence="2">The sequence shown here is derived from an EMBL/GenBank/DDBJ whole genome shotgun (WGS) entry which is preliminary data.</text>
</comment>
<dbReference type="Gene3D" id="3.40.50.300">
    <property type="entry name" value="P-loop containing nucleotide triphosphate hydrolases"/>
    <property type="match status" value="1"/>
</dbReference>
<feature type="coiled-coil region" evidence="1">
    <location>
        <begin position="709"/>
        <end position="781"/>
    </location>
</feature>
<dbReference type="Gene3D" id="3.40.1140.10">
    <property type="match status" value="1"/>
</dbReference>
<reference evidence="2 3" key="1">
    <citation type="journal article" date="2014" name="Nature">
        <title>An environmental bacterial taxon with a large and distinct metabolic repertoire.</title>
        <authorList>
            <person name="Wilson M.C."/>
            <person name="Mori T."/>
            <person name="Ruckert C."/>
            <person name="Uria A.R."/>
            <person name="Helf M.J."/>
            <person name="Takada K."/>
            <person name="Gernert C."/>
            <person name="Steffens U.A."/>
            <person name="Heycke N."/>
            <person name="Schmitt S."/>
            <person name="Rinke C."/>
            <person name="Helfrich E.J."/>
            <person name="Brachmann A.O."/>
            <person name="Gurgui C."/>
            <person name="Wakimoto T."/>
            <person name="Kracht M."/>
            <person name="Crusemann M."/>
            <person name="Hentschel U."/>
            <person name="Abe I."/>
            <person name="Matsunaga S."/>
            <person name="Kalinowski J."/>
            <person name="Takeyama H."/>
            <person name="Piel J."/>
        </authorList>
    </citation>
    <scope>NUCLEOTIDE SEQUENCE [LARGE SCALE GENOMIC DNA]</scope>
    <source>
        <strain evidence="3">TSY2</strain>
    </source>
</reference>
<dbReference type="PATRIC" id="fig|1429439.4.peg.776"/>